<feature type="domain" description="HTH DNA binding" evidence="2">
    <location>
        <begin position="317"/>
        <end position="370"/>
    </location>
</feature>
<name>A0A1H2RTP8_9RHOB</name>
<evidence type="ECO:0000313" key="3">
    <source>
        <dbReference type="EMBL" id="SDW22801.1"/>
    </source>
</evidence>
<dbReference type="InterPro" id="IPR021068">
    <property type="entry name" value="HTH_DNA-bd"/>
</dbReference>
<organism evidence="3 4">
    <name type="scientific">Roseicitreum antarcticum</name>
    <dbReference type="NCBI Taxonomy" id="564137"/>
    <lineage>
        <taxon>Bacteria</taxon>
        <taxon>Pseudomonadati</taxon>
        <taxon>Pseudomonadota</taxon>
        <taxon>Alphaproteobacteria</taxon>
        <taxon>Rhodobacterales</taxon>
        <taxon>Paracoccaceae</taxon>
        <taxon>Roseicitreum</taxon>
    </lineage>
</organism>
<evidence type="ECO:0000256" key="1">
    <source>
        <dbReference type="SAM" id="MobiDB-lite"/>
    </source>
</evidence>
<reference evidence="3 4" key="1">
    <citation type="submission" date="2016-10" db="EMBL/GenBank/DDBJ databases">
        <authorList>
            <person name="de Groot N.N."/>
        </authorList>
    </citation>
    <scope>NUCLEOTIDE SEQUENCE [LARGE SCALE GENOMIC DNA]</scope>
    <source>
        <strain evidence="3 4">CGMCC 1.8894</strain>
    </source>
</reference>
<dbReference type="RefSeq" id="WP_092884865.1">
    <property type="nucleotide sequence ID" value="NZ_CP061498.1"/>
</dbReference>
<keyword evidence="4" id="KW-1185">Reference proteome</keyword>
<dbReference type="EMBL" id="FNOM01000001">
    <property type="protein sequence ID" value="SDW22801.1"/>
    <property type="molecule type" value="Genomic_DNA"/>
</dbReference>
<dbReference type="AlphaFoldDB" id="A0A1H2RTP8"/>
<feature type="compositionally biased region" description="Low complexity" evidence="1">
    <location>
        <begin position="147"/>
        <end position="165"/>
    </location>
</feature>
<sequence>MQNDTSAVQPDPDDSDEASLWFLPGPVEDEDATTNTSLPWPVADQTDLLDSVAWQRAEATQAVALARAAAVLGALDERLRASTEGLRQRLGLLEVTELSWHAGDRIPADRLALYHALRLSGAQTDSLALARAGWAYRRLTSGPGPIGSADGAPVPSAPADPSDAAEIMGQSGSPSALDAFLGRKTAPDSPDPDTRQWQALLNGAHGLHSLTAAAMCYHAGRIIAGTIGMAGREMIEAAVVAARMAARDTRGGLMFVPLALGGVSALQARGSIEERLTGWYIGVERSGLAALMHLDRLAEWHARVTRATAHLSGRTPPQLVQVLADWPLVSAAMAEAQTGASRAAVQRNLAMLENEGLIREVTGQGRYRFWTAAL</sequence>
<evidence type="ECO:0000259" key="2">
    <source>
        <dbReference type="Pfam" id="PF11972"/>
    </source>
</evidence>
<dbReference type="OrthoDB" id="8455637at2"/>
<dbReference type="InterPro" id="IPR036390">
    <property type="entry name" value="WH_DNA-bd_sf"/>
</dbReference>
<evidence type="ECO:0000313" key="4">
    <source>
        <dbReference type="Proteomes" id="UP000198539"/>
    </source>
</evidence>
<protein>
    <submittedName>
        <fullName evidence="3">HTH DNA binding domain-containing protein</fullName>
    </submittedName>
</protein>
<dbReference type="STRING" id="564137.SAMN04488238_101417"/>
<dbReference type="Pfam" id="PF11972">
    <property type="entry name" value="HTH_13"/>
    <property type="match status" value="1"/>
</dbReference>
<dbReference type="SUPFAM" id="SSF46785">
    <property type="entry name" value="Winged helix' DNA-binding domain"/>
    <property type="match status" value="1"/>
</dbReference>
<gene>
    <name evidence="3" type="ORF">SAMN04488238_101417</name>
</gene>
<accession>A0A1H2RTP8</accession>
<proteinExistence type="predicted"/>
<feature type="region of interest" description="Disordered" evidence="1">
    <location>
        <begin position="146"/>
        <end position="171"/>
    </location>
</feature>
<dbReference type="Proteomes" id="UP000198539">
    <property type="component" value="Unassembled WGS sequence"/>
</dbReference>
<feature type="region of interest" description="Disordered" evidence="1">
    <location>
        <begin position="1"/>
        <end position="37"/>
    </location>
</feature>